<keyword evidence="3" id="KW-0489">Methyltransferase</keyword>
<dbReference type="GO" id="GO:0032259">
    <property type="term" value="P:methylation"/>
    <property type="evidence" value="ECO:0007669"/>
    <property type="project" value="UniProtKB-KW"/>
</dbReference>
<evidence type="ECO:0000313" key="3">
    <source>
        <dbReference type="EMBL" id="ASJ75774.1"/>
    </source>
</evidence>
<sequence length="827" mass="94699">MDVSQKIKSLIAYNLENEDISFDKEYQKTFENEGLRKSEYILNILSSNNETAKEDFSEYLLVSIGGADGSEAEHLLKSTKIKKAILVEISDSAANAAKEKSKEILDKYGKELRVMQGDLTQRLEELIREMNDFKNTANNPGLVLSMQAVLHELPKRSPGFRLSVFFGQIFSVFNKNVFFAREPIRVERWPEIVEVKVGNATSGDLVKLANIINDKLSIAELETTAIANGYINIDSTLAVELLHKLIRSNSVNNFKYELGEQLTSIDTAILQKTIESHLGAATVTIEPTVTEGFKEAWRLHEVDVKDEHGSQLSFPNTHARIVAISINKQLPNDISKISRRSKRREKNEKQKSEINTISNRTDIRNYYRDNIEGVKSRFYVYGVGLGGFAGEYRELIQKKIREGVDVKILSLSPREEIFQIYFENQFYSLLGWKDFESGNGGKAQNDSKYLQDWVFEENLKILKEGGEKLIELRFYSSLPVGAIMIVDDTIFYSPSLVNNSDDNTTMVFEKEDKPYDKFNRYFDDLWASLNFSQSAIDTHILHSFNDRGCLIQSLRKRRRYKFKPEEIVENYGSFVDHAKHKLLYNELAPLFLQASSRNTKKEIEFIRSMEHVRGEAVEYIVDLGCGVGRHATILSAYYKVTAIDISETEIEIASKTKGAIFQVGDIRDWDTAEKPDLVICMWSTLNYLSTANDLDKFIDSCNRNMDDTGVLVLDLKNPTKVINKSYKRRSYSYPYEINLKIDKKVINKNVLNAIYTYDIKNLQTGESVYVTDQEINKKYELEDIRIAFSRSFSIEHVYGDYSTNSAFDDNSDRMIIVLKKISASRDA</sequence>
<dbReference type="Gene3D" id="2.20.25.110">
    <property type="entry name" value="S-adenosyl-L-methionine-dependent methyltransferases"/>
    <property type="match status" value="1"/>
</dbReference>
<dbReference type="AlphaFoldDB" id="A0A2Z2P7F3"/>
<keyword evidence="1 3" id="KW-0808">Transferase</keyword>
<proteinExistence type="predicted"/>
<dbReference type="InterPro" id="IPR029063">
    <property type="entry name" value="SAM-dependent_MTases_sf"/>
</dbReference>
<reference evidence="3 4" key="1">
    <citation type="submission" date="2016-12" db="EMBL/GenBank/DDBJ databases">
        <authorList>
            <person name="Song W.-J."/>
            <person name="Kurnit D.M."/>
        </authorList>
    </citation>
    <scope>NUCLEOTIDE SEQUENCE [LARGE SCALE GENOMIC DNA]</scope>
    <source>
        <strain evidence="3 4">IMCC3135</strain>
    </source>
</reference>
<dbReference type="EC" id="2.1.1.234" evidence="3"/>
<accession>A0A2Z2P7F3</accession>
<dbReference type="OrthoDB" id="9772751at2"/>
<evidence type="ECO:0000313" key="4">
    <source>
        <dbReference type="Proteomes" id="UP000250079"/>
    </source>
</evidence>
<gene>
    <name evidence="3" type="primary">desVI</name>
    <name evidence="3" type="ORF">IMCC3135_28610</name>
</gene>
<protein>
    <submittedName>
        <fullName evidence="3">dTDP-3-amino-3,4, 6-trideoxy-alpha-D-glucopyranose</fullName>
        <ecNumber evidence="3">2.1.1.234</ecNumber>
    </submittedName>
</protein>
<dbReference type="SUPFAM" id="SSF53335">
    <property type="entry name" value="S-adenosyl-L-methionine-dependent methyltransferases"/>
    <property type="match status" value="1"/>
</dbReference>
<dbReference type="Gene3D" id="3.40.50.150">
    <property type="entry name" value="Vaccinia Virus protein VP39"/>
    <property type="match status" value="1"/>
</dbReference>
<dbReference type="InterPro" id="IPR041698">
    <property type="entry name" value="Methyltransf_25"/>
</dbReference>
<evidence type="ECO:0000259" key="2">
    <source>
        <dbReference type="Pfam" id="PF13649"/>
    </source>
</evidence>
<keyword evidence="4" id="KW-1185">Reference proteome</keyword>
<dbReference type="PANTHER" id="PTHR43861">
    <property type="entry name" value="TRANS-ACONITATE 2-METHYLTRANSFERASE-RELATED"/>
    <property type="match status" value="1"/>
</dbReference>
<dbReference type="Proteomes" id="UP000250079">
    <property type="component" value="Chromosome"/>
</dbReference>
<dbReference type="CDD" id="cd02440">
    <property type="entry name" value="AdoMet_MTases"/>
    <property type="match status" value="1"/>
</dbReference>
<evidence type="ECO:0000256" key="1">
    <source>
        <dbReference type="ARBA" id="ARBA00022679"/>
    </source>
</evidence>
<feature type="domain" description="Methyltransferase" evidence="2">
    <location>
        <begin position="620"/>
        <end position="707"/>
    </location>
</feature>
<dbReference type="RefSeq" id="WP_088920637.1">
    <property type="nucleotide sequence ID" value="NZ_CP018632.1"/>
</dbReference>
<name>A0A2Z2P7F3_9GAMM</name>
<dbReference type="GO" id="GO:0008168">
    <property type="term" value="F:methyltransferase activity"/>
    <property type="evidence" value="ECO:0007669"/>
    <property type="project" value="UniProtKB-KW"/>
</dbReference>
<dbReference type="KEGG" id="gai:IMCC3135_28610"/>
<dbReference type="EMBL" id="CP018632">
    <property type="protein sequence ID" value="ASJ75774.1"/>
    <property type="molecule type" value="Genomic_DNA"/>
</dbReference>
<dbReference type="Pfam" id="PF13649">
    <property type="entry name" value="Methyltransf_25"/>
    <property type="match status" value="1"/>
</dbReference>
<organism evidence="3 4">
    <name type="scientific">Granulosicoccus antarcticus IMCC3135</name>
    <dbReference type="NCBI Taxonomy" id="1192854"/>
    <lineage>
        <taxon>Bacteria</taxon>
        <taxon>Pseudomonadati</taxon>
        <taxon>Pseudomonadota</taxon>
        <taxon>Gammaproteobacteria</taxon>
        <taxon>Chromatiales</taxon>
        <taxon>Granulosicoccaceae</taxon>
        <taxon>Granulosicoccus</taxon>
    </lineage>
</organism>